<dbReference type="RefSeq" id="WP_338226211.1">
    <property type="nucleotide sequence ID" value="NZ_BTPD01000019.1"/>
</dbReference>
<proteinExistence type="predicted"/>
<keyword evidence="2" id="KW-1185">Reference proteome</keyword>
<dbReference type="PROSITE" id="PS51257">
    <property type="entry name" value="PROKAR_LIPOPROTEIN"/>
    <property type="match status" value="1"/>
</dbReference>
<reference evidence="1 2" key="1">
    <citation type="submission" date="2023-08" db="EMBL/GenBank/DDBJ databases">
        <title>Draft genome sequence of Algoriphagus confluentis.</title>
        <authorList>
            <person name="Takatani N."/>
            <person name="Hosokawa M."/>
            <person name="Sawabe T."/>
        </authorList>
    </citation>
    <scope>NUCLEOTIDE SEQUENCE [LARGE SCALE GENOMIC DNA]</scope>
    <source>
        <strain evidence="1 2">NBRC 111222</strain>
    </source>
</reference>
<dbReference type="Proteomes" id="UP001338309">
    <property type="component" value="Unassembled WGS sequence"/>
</dbReference>
<dbReference type="InterPro" id="IPR025316">
    <property type="entry name" value="DUF4221"/>
</dbReference>
<evidence type="ECO:0000313" key="1">
    <source>
        <dbReference type="EMBL" id="GMQ31447.1"/>
    </source>
</evidence>
<evidence type="ECO:0008006" key="3">
    <source>
        <dbReference type="Google" id="ProtNLM"/>
    </source>
</evidence>
<dbReference type="EMBL" id="BTPD01000019">
    <property type="protein sequence ID" value="GMQ31447.1"/>
    <property type="molecule type" value="Genomic_DNA"/>
</dbReference>
<protein>
    <recommendedName>
        <fullName evidence="3">DUF4221 domain-containing protein</fullName>
    </recommendedName>
</protein>
<evidence type="ECO:0000313" key="2">
    <source>
        <dbReference type="Proteomes" id="UP001338309"/>
    </source>
</evidence>
<accession>A0ABQ6PXJ0</accession>
<dbReference type="Pfam" id="PF13970">
    <property type="entry name" value="DUF4221"/>
    <property type="match status" value="1"/>
</dbReference>
<gene>
    <name evidence="1" type="ORF">Aconfl_40910</name>
</gene>
<sequence>MKYLIYFYFSLFLFACTSSENSREIQFLQLSDLIVDTLYLEKDTLTKNLGINFTHFQTDSGEVLLTFNQYRLLTYSFPEGKLLNSVKFEKEGPDGIGGFVTGDFIDQNSIYFLSQQKELIKANLEGKVIQRWDFPEVPEGRLYHNYGTYLFNRIQKSGNKLFFMDVPYVFKEELFDYDKWGIIFDLQKEEFDYFQFSYPKEILNFLEDDQLGLFSHVYNEGTDEHLISFSISDSLLKIKDKLQTWHPAGTVEKLNFLKGTTSERGEYIVFQPNHESSKYEALDLATQSQKLIRRVRVKGPTIENPEQERKKLIVFDYYLDKEAELDLNPVEMDSYGFNTPLGYVVTLHTKTTDDLVSFAVLDFSKINP</sequence>
<organism evidence="1 2">
    <name type="scientific">Algoriphagus confluentis</name>
    <dbReference type="NCBI Taxonomy" id="1697556"/>
    <lineage>
        <taxon>Bacteria</taxon>
        <taxon>Pseudomonadati</taxon>
        <taxon>Bacteroidota</taxon>
        <taxon>Cytophagia</taxon>
        <taxon>Cytophagales</taxon>
        <taxon>Cyclobacteriaceae</taxon>
        <taxon>Algoriphagus</taxon>
    </lineage>
</organism>
<comment type="caution">
    <text evidence="1">The sequence shown here is derived from an EMBL/GenBank/DDBJ whole genome shotgun (WGS) entry which is preliminary data.</text>
</comment>
<name>A0ABQ6PXJ0_9BACT</name>